<dbReference type="EMBL" id="LNQL01000001">
    <property type="protein sequence ID" value="KSU50705.1"/>
    <property type="molecule type" value="Genomic_DNA"/>
</dbReference>
<feature type="transmembrane region" description="Helical" evidence="12">
    <location>
        <begin position="33"/>
        <end position="54"/>
    </location>
</feature>
<organism evidence="13 16">
    <name type="scientific">Exiguobacterium indicum</name>
    <dbReference type="NCBI Taxonomy" id="296995"/>
    <lineage>
        <taxon>Bacteria</taxon>
        <taxon>Bacillati</taxon>
        <taxon>Bacillota</taxon>
        <taxon>Bacilli</taxon>
        <taxon>Bacillales</taxon>
        <taxon>Bacillales Family XII. Incertae Sedis</taxon>
        <taxon>Exiguobacterium</taxon>
    </lineage>
</organism>
<evidence type="ECO:0000256" key="8">
    <source>
        <dbReference type="ARBA" id="ARBA00022989"/>
    </source>
</evidence>
<dbReference type="GO" id="GO:0008233">
    <property type="term" value="F:peptidase activity"/>
    <property type="evidence" value="ECO:0007669"/>
    <property type="project" value="UniProtKB-KW"/>
</dbReference>
<dbReference type="Pfam" id="PF13367">
    <property type="entry name" value="PrsW-protease"/>
    <property type="match status" value="1"/>
</dbReference>
<dbReference type="GO" id="GO:0006508">
    <property type="term" value="P:proteolysis"/>
    <property type="evidence" value="ECO:0007669"/>
    <property type="project" value="UniProtKB-KW"/>
</dbReference>
<evidence type="ECO:0000256" key="10">
    <source>
        <dbReference type="ARBA" id="ARBA00030345"/>
    </source>
</evidence>
<evidence type="ECO:0000313" key="16">
    <source>
        <dbReference type="Proteomes" id="UP000053797"/>
    </source>
</evidence>
<evidence type="ECO:0000256" key="6">
    <source>
        <dbReference type="ARBA" id="ARBA00022692"/>
    </source>
</evidence>
<dbReference type="NCBIfam" id="NF033739">
    <property type="entry name" value="intramemb_PrsW"/>
    <property type="match status" value="1"/>
</dbReference>
<dbReference type="InterPro" id="IPR023596">
    <property type="entry name" value="Peptidase_PrsW_arch/bac"/>
</dbReference>
<reference evidence="13 16" key="1">
    <citation type="journal article" date="2015" name="Int. J. Syst. Evol. Microbiol.">
        <title>Exiguobacterium enclense sp. nov., isolated from sediment.</title>
        <authorList>
            <person name="Dastager S.G."/>
            <person name="Mawlankar R."/>
            <person name="Sonalkar V.V."/>
            <person name="Thorat M.N."/>
            <person name="Mual P."/>
            <person name="Verma A."/>
            <person name="Krishnamurthi S."/>
            <person name="Tang S.K."/>
            <person name="Li W.J."/>
        </authorList>
    </citation>
    <scope>NUCLEOTIDE SEQUENCE [LARGE SCALE GENOMIC DNA]</scope>
    <source>
        <strain evidence="13 16">NIO-1109</strain>
    </source>
</reference>
<feature type="transmembrane region" description="Helical" evidence="12">
    <location>
        <begin position="6"/>
        <end position="21"/>
    </location>
</feature>
<comment type="similarity">
    <text evidence="2 11">Belongs to the protease PrsW family.</text>
</comment>
<feature type="transmembrane region" description="Helical" evidence="12">
    <location>
        <begin position="185"/>
        <end position="207"/>
    </location>
</feature>
<evidence type="ECO:0000256" key="7">
    <source>
        <dbReference type="ARBA" id="ARBA00022801"/>
    </source>
</evidence>
<evidence type="ECO:0000256" key="2">
    <source>
        <dbReference type="ARBA" id="ARBA00009165"/>
    </source>
</evidence>
<keyword evidence="4 11" id="KW-1003">Cell membrane</keyword>
<evidence type="ECO:0000256" key="4">
    <source>
        <dbReference type="ARBA" id="ARBA00022475"/>
    </source>
</evidence>
<dbReference type="OrthoDB" id="5504276at2"/>
<proteinExistence type="inferred from homology"/>
<comment type="caution">
    <text evidence="13">The sequence shown here is derived from an EMBL/GenBank/DDBJ whole genome shotgun (WGS) entry which is preliminary data.</text>
</comment>
<feature type="transmembrane region" description="Helical" evidence="12">
    <location>
        <begin position="160"/>
        <end position="179"/>
    </location>
</feature>
<dbReference type="Proteomes" id="UP001387110">
    <property type="component" value="Unassembled WGS sequence"/>
</dbReference>
<dbReference type="EMBL" id="JBAWKY010000001">
    <property type="protein sequence ID" value="MEI4461281.1"/>
    <property type="molecule type" value="Genomic_DNA"/>
</dbReference>
<dbReference type="PIRSF" id="PIRSF016933">
    <property type="entry name" value="PrsW"/>
    <property type="match status" value="1"/>
</dbReference>
<dbReference type="PANTHER" id="PTHR36844">
    <property type="entry name" value="PROTEASE PRSW"/>
    <property type="match status" value="1"/>
</dbReference>
<keyword evidence="8 12" id="KW-1133">Transmembrane helix</keyword>
<evidence type="ECO:0000256" key="5">
    <source>
        <dbReference type="ARBA" id="ARBA00022670"/>
    </source>
</evidence>
<dbReference type="RefSeq" id="WP_023468651.1">
    <property type="nucleotide sequence ID" value="NZ_FMYN01000001.1"/>
</dbReference>
<evidence type="ECO:0000256" key="9">
    <source>
        <dbReference type="ARBA" id="ARBA00023136"/>
    </source>
</evidence>
<evidence type="ECO:0000313" key="13">
    <source>
        <dbReference type="EMBL" id="KSU50705.1"/>
    </source>
</evidence>
<comment type="subcellular location">
    <subcellularLocation>
        <location evidence="1">Cell membrane</location>
        <topology evidence="1">Multi-pass membrane protein</topology>
    </subcellularLocation>
</comment>
<reference evidence="15 18" key="3">
    <citation type="submission" date="2023-12" db="EMBL/GenBank/DDBJ databases">
        <authorList>
            <person name="Easwaran N."/>
            <person name="Lazarus H.P.S."/>
        </authorList>
    </citation>
    <scope>NUCLEOTIDE SEQUENCE [LARGE SCALE GENOMIC DNA]</scope>
    <source>
        <strain evidence="15 18">VIT-2023</strain>
    </source>
</reference>
<comment type="function">
    <text evidence="11">Involved in the degradation of specific anti-sigma factors.</text>
</comment>
<evidence type="ECO:0000256" key="3">
    <source>
        <dbReference type="ARBA" id="ARBA00018997"/>
    </source>
</evidence>
<dbReference type="PANTHER" id="PTHR36844:SF1">
    <property type="entry name" value="PROTEASE PRSW"/>
    <property type="match status" value="1"/>
</dbReference>
<protein>
    <recommendedName>
        <fullName evidence="3 11">Protease PrsW</fullName>
        <ecNumber evidence="11">3.4.-.-</ecNumber>
    </recommendedName>
    <alternativeName>
        <fullName evidence="10 11">Protease responsible for activating sigma-W</fullName>
    </alternativeName>
</protein>
<feature type="transmembrane region" description="Helical" evidence="12">
    <location>
        <begin position="130"/>
        <end position="148"/>
    </location>
</feature>
<keyword evidence="6 12" id="KW-0812">Transmembrane</keyword>
<keyword evidence="18" id="KW-1185">Reference proteome</keyword>
<dbReference type="AlphaFoldDB" id="A0A0V8GKR5"/>
<reference evidence="14 17" key="2">
    <citation type="journal article" date="2016" name="Front. Microbiol.">
        <title>Genomic Resource of Rice Seed Associated Bacteria.</title>
        <authorList>
            <person name="Midha S."/>
            <person name="Bansal K."/>
            <person name="Sharma S."/>
            <person name="Kumar N."/>
            <person name="Patil P.P."/>
            <person name="Chaudhry V."/>
            <person name="Patil P.B."/>
        </authorList>
    </citation>
    <scope>NUCLEOTIDE SEQUENCE [LARGE SCALE GENOMIC DNA]</scope>
    <source>
        <strain evidence="14 17">RSA11</strain>
    </source>
</reference>
<name>A0A0V8GKR5_9BACL</name>
<keyword evidence="5 11" id="KW-0645">Protease</keyword>
<dbReference type="GO" id="GO:0005886">
    <property type="term" value="C:plasma membrane"/>
    <property type="evidence" value="ECO:0007669"/>
    <property type="project" value="UniProtKB-SubCell"/>
</dbReference>
<sequence>MVQIVFSGVAPGIALLTYFYLRHEHESEPVGYILRSFIFGILLVFPLMFIDYIVQTEFGGREEVQLIRTAVTEEFAKWFVVFYTVYIHQRFNDYYDGIIYAVACSLGFATLENILYLMVNGTVEHMLFRALLPVSGHALFAVIMGFFMGMAKFSPHPYRWLSLSIALPVFAHILFNLLILENGGISFLPIVFMVILWTIGLFQVRGANRLNRRFKRKKQHSDGIE</sequence>
<dbReference type="EC" id="3.4.-.-" evidence="11"/>
<evidence type="ECO:0000313" key="18">
    <source>
        <dbReference type="Proteomes" id="UP001387110"/>
    </source>
</evidence>
<keyword evidence="7 11" id="KW-0378">Hydrolase</keyword>
<feature type="transmembrane region" description="Helical" evidence="12">
    <location>
        <begin position="98"/>
        <end position="118"/>
    </location>
</feature>
<accession>A0A0V8GKR5</accession>
<dbReference type="Proteomes" id="UP000053797">
    <property type="component" value="Unassembled WGS sequence"/>
</dbReference>
<evidence type="ECO:0000313" key="14">
    <source>
        <dbReference type="EMBL" id="KTR26551.1"/>
    </source>
</evidence>
<evidence type="ECO:0000313" key="17">
    <source>
        <dbReference type="Proteomes" id="UP000072605"/>
    </source>
</evidence>
<evidence type="ECO:0000313" key="15">
    <source>
        <dbReference type="EMBL" id="MEI4461281.1"/>
    </source>
</evidence>
<evidence type="ECO:0000256" key="12">
    <source>
        <dbReference type="SAM" id="Phobius"/>
    </source>
</evidence>
<dbReference type="EMBL" id="LDQV01000023">
    <property type="protein sequence ID" value="KTR26551.1"/>
    <property type="molecule type" value="Genomic_DNA"/>
</dbReference>
<evidence type="ECO:0000256" key="1">
    <source>
        <dbReference type="ARBA" id="ARBA00004651"/>
    </source>
</evidence>
<evidence type="ECO:0000256" key="11">
    <source>
        <dbReference type="PIRNR" id="PIRNR016933"/>
    </source>
</evidence>
<dbReference type="Proteomes" id="UP000072605">
    <property type="component" value="Unassembled WGS sequence"/>
</dbReference>
<keyword evidence="9 11" id="KW-0472">Membrane</keyword>
<dbReference type="InterPro" id="IPR026898">
    <property type="entry name" value="PrsW"/>
</dbReference>
<gene>
    <name evidence="15" type="primary">prsW</name>
    <name evidence="13" type="ORF">AS033_04800</name>
    <name evidence="14" type="ORF">RSA11_09950</name>
    <name evidence="15" type="ORF">SZL87_02455</name>
</gene>